<dbReference type="GO" id="GO:0043937">
    <property type="term" value="P:regulation of sporulation"/>
    <property type="evidence" value="ECO:0007669"/>
    <property type="project" value="InterPro"/>
</dbReference>
<organism evidence="8 9">
    <name type="scientific">Absicoccus porci</name>
    <dbReference type="NCBI Taxonomy" id="2486576"/>
    <lineage>
        <taxon>Bacteria</taxon>
        <taxon>Bacillati</taxon>
        <taxon>Bacillota</taxon>
        <taxon>Erysipelotrichia</taxon>
        <taxon>Erysipelotrichales</taxon>
        <taxon>Erysipelotrichaceae</taxon>
        <taxon>Absicoccus</taxon>
    </lineage>
</organism>
<dbReference type="Pfam" id="PF02650">
    <property type="entry name" value="HTH_WhiA"/>
    <property type="match status" value="1"/>
</dbReference>
<evidence type="ECO:0000313" key="9">
    <source>
        <dbReference type="Proteomes" id="UP000276568"/>
    </source>
</evidence>
<sequence length="314" mass="36333">MSFTSEVKKQICKEPTDRNQARAQICALFQMRASMHMNFRGMSVSYQTENATIAKHLFQMLKQVYEVNPRLSVIRNMRLKKSNMYRVEIYDKASEILDDLGILTDTGIHYKPLGRLIRSDKMARAYLCGCFLASGSINDPKTANYHLEMSTTESELAQSVQHLMERYHLPAKITKRKKYEVVYLKAGDKIADFLRLCNASQALFEFEDSRIQRDFFNQMTRLDNCEVANEMKTQKAAKKQLEAIAILEANPQKVDISEKIRHVMEIRKQFPDASMNELCEEVYRAYGDIISKSGMKHRLNRIKEMAASIQEESV</sequence>
<gene>
    <name evidence="4 8" type="primary">whiA</name>
    <name evidence="8" type="ORF">EDX97_02320</name>
</gene>
<dbReference type="InterPro" id="IPR003802">
    <property type="entry name" value="Sporulation_regulator_WhiA"/>
</dbReference>
<dbReference type="GO" id="GO:0051301">
    <property type="term" value="P:cell division"/>
    <property type="evidence" value="ECO:0007669"/>
    <property type="project" value="UniProtKB-UniRule"/>
</dbReference>
<dbReference type="OrthoDB" id="401278at2"/>
<dbReference type="GO" id="GO:0003677">
    <property type="term" value="F:DNA binding"/>
    <property type="evidence" value="ECO:0007669"/>
    <property type="project" value="UniProtKB-UniRule"/>
</dbReference>
<evidence type="ECO:0000256" key="1">
    <source>
        <dbReference type="ARBA" id="ARBA00022618"/>
    </source>
</evidence>
<keyword evidence="1 4" id="KW-0132">Cell division</keyword>
<evidence type="ECO:0000256" key="3">
    <source>
        <dbReference type="ARBA" id="ARBA00023306"/>
    </source>
</evidence>
<evidence type="ECO:0000259" key="7">
    <source>
        <dbReference type="Pfam" id="PF14527"/>
    </source>
</evidence>
<feature type="domain" description="Sporulation transcription regulator WhiA N-terminal" evidence="6">
    <location>
        <begin position="19"/>
        <end position="103"/>
    </location>
</feature>
<dbReference type="Pfam" id="PF14527">
    <property type="entry name" value="LAGLIDADG_WhiA"/>
    <property type="match status" value="1"/>
</dbReference>
<evidence type="ECO:0000256" key="4">
    <source>
        <dbReference type="HAMAP-Rule" id="MF_01420"/>
    </source>
</evidence>
<dbReference type="InterPro" id="IPR018478">
    <property type="entry name" value="Sporu_reg_WhiA_N_dom"/>
</dbReference>
<dbReference type="PANTHER" id="PTHR37307">
    <property type="entry name" value="CELL DIVISION PROTEIN WHIA-RELATED"/>
    <property type="match status" value="1"/>
</dbReference>
<reference evidence="8 9" key="1">
    <citation type="submission" date="2018-11" db="EMBL/GenBank/DDBJ databases">
        <title>Clostridium sp. nov., a member of the family Erysipelotrichaceae isolated from pig faeces.</title>
        <authorList>
            <person name="Chang Y.-H."/>
        </authorList>
    </citation>
    <scope>NUCLEOTIDE SEQUENCE [LARGE SCALE GENOMIC DNA]</scope>
    <source>
        <strain evidence="8 9">YH-panp20</strain>
    </source>
</reference>
<evidence type="ECO:0000259" key="5">
    <source>
        <dbReference type="Pfam" id="PF02650"/>
    </source>
</evidence>
<evidence type="ECO:0000313" key="8">
    <source>
        <dbReference type="EMBL" id="RNM31414.1"/>
    </source>
</evidence>
<feature type="domain" description="WhiA LAGLIDADG-like" evidence="7">
    <location>
        <begin position="124"/>
        <end position="215"/>
    </location>
</feature>
<keyword evidence="9" id="KW-1185">Reference proteome</keyword>
<accession>A0A3N0I323</accession>
<evidence type="ECO:0000256" key="2">
    <source>
        <dbReference type="ARBA" id="ARBA00023125"/>
    </source>
</evidence>
<dbReference type="Pfam" id="PF10298">
    <property type="entry name" value="WhiA_N"/>
    <property type="match status" value="1"/>
</dbReference>
<dbReference type="AlphaFoldDB" id="A0A3N0I323"/>
<dbReference type="InterPro" id="IPR039518">
    <property type="entry name" value="WhiA_LAGLIDADG_dom"/>
</dbReference>
<name>A0A3N0I323_9FIRM</name>
<proteinExistence type="inferred from homology"/>
<keyword evidence="3 4" id="KW-0131">Cell cycle</keyword>
<dbReference type="InterPro" id="IPR023054">
    <property type="entry name" value="Sporulation_regulator_WhiA_C"/>
</dbReference>
<comment type="caution">
    <text evidence="8">The sequence shown here is derived from an EMBL/GenBank/DDBJ whole genome shotgun (WGS) entry which is preliminary data.</text>
</comment>
<dbReference type="HAMAP" id="MF_01420">
    <property type="entry name" value="HTH_type_WhiA"/>
    <property type="match status" value="1"/>
</dbReference>
<feature type="domain" description="Sporulation regulator WhiA C-terminal" evidence="5">
    <location>
        <begin position="220"/>
        <end position="306"/>
    </location>
</feature>
<comment type="similarity">
    <text evidence="4">Belongs to the WhiA family.</text>
</comment>
<protein>
    <recommendedName>
        <fullName evidence="4">Probable cell division protein WhiA</fullName>
    </recommendedName>
</protein>
<dbReference type="RefSeq" id="WP_128519571.1">
    <property type="nucleotide sequence ID" value="NZ_RJQC01000001.1"/>
</dbReference>
<dbReference type="NCBIfam" id="TIGR00647">
    <property type="entry name" value="DNA_bind_WhiA"/>
    <property type="match status" value="1"/>
</dbReference>
<dbReference type="InterPro" id="IPR027434">
    <property type="entry name" value="Homing_endonucl"/>
</dbReference>
<dbReference type="EMBL" id="RJQC01000001">
    <property type="protein sequence ID" value="RNM31414.1"/>
    <property type="molecule type" value="Genomic_DNA"/>
</dbReference>
<evidence type="ECO:0000259" key="6">
    <source>
        <dbReference type="Pfam" id="PF10298"/>
    </source>
</evidence>
<dbReference type="Gene3D" id="3.10.28.10">
    <property type="entry name" value="Homing endonucleases"/>
    <property type="match status" value="1"/>
</dbReference>
<dbReference type="PANTHER" id="PTHR37307:SF1">
    <property type="entry name" value="CELL DIVISION PROTEIN WHIA-RELATED"/>
    <property type="match status" value="1"/>
</dbReference>
<keyword evidence="2 4" id="KW-0238">DNA-binding</keyword>
<comment type="function">
    <text evidence="4">Involved in cell division and chromosome segregation.</text>
</comment>
<dbReference type="Proteomes" id="UP000276568">
    <property type="component" value="Unassembled WGS sequence"/>
</dbReference>
<dbReference type="SUPFAM" id="SSF55608">
    <property type="entry name" value="Homing endonucleases"/>
    <property type="match status" value="1"/>
</dbReference>